<dbReference type="PANTHER" id="PTHR45266">
    <property type="entry name" value="OXALOACETATE DECARBOXYLASE ALPHA CHAIN"/>
    <property type="match status" value="1"/>
</dbReference>
<dbReference type="InterPro" id="IPR001882">
    <property type="entry name" value="Biotin_BS"/>
</dbReference>
<gene>
    <name evidence="3" type="ORF">bsdE14_12880</name>
</gene>
<dbReference type="InterPro" id="IPR050709">
    <property type="entry name" value="Biotin_Carboxyl_Carrier/Decarb"/>
</dbReference>
<reference evidence="3 4" key="1">
    <citation type="journal article" date="2024" name="Int. J. Syst. Evol. Microbiol.">
        <title>Clostridium omnivorum sp. nov., isolated from anoxic soil under the treatment of reductive soil disinfestation.</title>
        <authorList>
            <person name="Ueki A."/>
            <person name="Tonouchi A."/>
            <person name="Kaku N."/>
            <person name="Honma S."/>
            <person name="Ueki K."/>
        </authorList>
    </citation>
    <scope>NUCLEOTIDE SEQUENCE [LARGE SCALE GENOMIC DNA]</scope>
    <source>
        <strain evidence="3 4">E14</strain>
    </source>
</reference>
<dbReference type="Pfam" id="PF00364">
    <property type="entry name" value="Biotin_lipoyl"/>
    <property type="match status" value="1"/>
</dbReference>
<dbReference type="PROSITE" id="PS50968">
    <property type="entry name" value="BIOTINYL_LIPOYL"/>
    <property type="match status" value="1"/>
</dbReference>
<name>A0ABQ5N3U4_9CLOT</name>
<evidence type="ECO:0000313" key="4">
    <source>
        <dbReference type="Proteomes" id="UP001208567"/>
    </source>
</evidence>
<dbReference type="Proteomes" id="UP001208567">
    <property type="component" value="Unassembled WGS sequence"/>
</dbReference>
<evidence type="ECO:0000259" key="2">
    <source>
        <dbReference type="PROSITE" id="PS50968"/>
    </source>
</evidence>
<dbReference type="CDD" id="cd06850">
    <property type="entry name" value="biotinyl_domain"/>
    <property type="match status" value="1"/>
</dbReference>
<protein>
    <submittedName>
        <fullName evidence="3">Acetyl-CoA carboxylase biotin carboxyl carrier protein subunit</fullName>
    </submittedName>
</protein>
<dbReference type="Gene3D" id="2.40.50.100">
    <property type="match status" value="1"/>
</dbReference>
<keyword evidence="4" id="KW-1185">Reference proteome</keyword>
<evidence type="ECO:0000313" key="3">
    <source>
        <dbReference type="EMBL" id="GLC29878.1"/>
    </source>
</evidence>
<dbReference type="InterPro" id="IPR000089">
    <property type="entry name" value="Biotin_lipoyl"/>
</dbReference>
<evidence type="ECO:0000256" key="1">
    <source>
        <dbReference type="ARBA" id="ARBA00023267"/>
    </source>
</evidence>
<sequence>MKKYVIKLNGKAYEVEIEEVTGEAATSVVEKEAPVRTSAPVQNAGGQKIDAPMPGNIVNVAVKPGDVIKKGQLLVVLEAMKMENEIVSPVDGTVTAVSVAKGDSVNAGDALVQIA</sequence>
<dbReference type="SUPFAM" id="SSF51230">
    <property type="entry name" value="Single hybrid motif"/>
    <property type="match status" value="1"/>
</dbReference>
<accession>A0ABQ5N3U4</accession>
<dbReference type="PANTHER" id="PTHR45266:SF3">
    <property type="entry name" value="OXALOACETATE DECARBOXYLASE ALPHA CHAIN"/>
    <property type="match status" value="1"/>
</dbReference>
<feature type="domain" description="Lipoyl-binding" evidence="2">
    <location>
        <begin position="38"/>
        <end position="115"/>
    </location>
</feature>
<comment type="caution">
    <text evidence="3">The sequence shown here is derived from an EMBL/GenBank/DDBJ whole genome shotgun (WGS) entry which is preliminary data.</text>
</comment>
<proteinExistence type="predicted"/>
<keyword evidence="1" id="KW-0092">Biotin</keyword>
<dbReference type="RefSeq" id="WP_264849152.1">
    <property type="nucleotide sequence ID" value="NZ_BRXR01000001.1"/>
</dbReference>
<dbReference type="EMBL" id="BRXR01000001">
    <property type="protein sequence ID" value="GLC29878.1"/>
    <property type="molecule type" value="Genomic_DNA"/>
</dbReference>
<organism evidence="3 4">
    <name type="scientific">Clostridium omnivorum</name>
    <dbReference type="NCBI Taxonomy" id="1604902"/>
    <lineage>
        <taxon>Bacteria</taxon>
        <taxon>Bacillati</taxon>
        <taxon>Bacillota</taxon>
        <taxon>Clostridia</taxon>
        <taxon>Eubacteriales</taxon>
        <taxon>Clostridiaceae</taxon>
        <taxon>Clostridium</taxon>
    </lineage>
</organism>
<dbReference type="PROSITE" id="PS00188">
    <property type="entry name" value="BIOTIN"/>
    <property type="match status" value="1"/>
</dbReference>
<dbReference type="InterPro" id="IPR011053">
    <property type="entry name" value="Single_hybrid_motif"/>
</dbReference>